<dbReference type="PANTHER" id="PTHR38940:SF4">
    <property type="entry name" value="OS01G0775100 PROTEIN"/>
    <property type="match status" value="1"/>
</dbReference>
<dbReference type="Pfam" id="PF03126">
    <property type="entry name" value="Plus-3"/>
    <property type="match status" value="1"/>
</dbReference>
<keyword evidence="6" id="KW-1185">Reference proteome</keyword>
<feature type="compositionally biased region" description="Basic and acidic residues" evidence="2">
    <location>
        <begin position="305"/>
        <end position="320"/>
    </location>
</feature>
<evidence type="ECO:0000313" key="6">
    <source>
        <dbReference type="Proteomes" id="UP000626092"/>
    </source>
</evidence>
<evidence type="ECO:0000259" key="3">
    <source>
        <dbReference type="PROSITE" id="PS50158"/>
    </source>
</evidence>
<dbReference type="InterPro" id="IPR036128">
    <property type="entry name" value="Plus3-like_sf"/>
</dbReference>
<reference evidence="5" key="1">
    <citation type="submission" date="2019-11" db="EMBL/GenBank/DDBJ databases">
        <authorList>
            <person name="Liu Y."/>
            <person name="Hou J."/>
            <person name="Li T.-Q."/>
            <person name="Guan C.-H."/>
            <person name="Wu X."/>
            <person name="Wu H.-Z."/>
            <person name="Ling F."/>
            <person name="Zhang R."/>
            <person name="Shi X.-G."/>
            <person name="Ren J.-P."/>
            <person name="Chen E.-F."/>
            <person name="Sun J.-M."/>
        </authorList>
    </citation>
    <scope>NUCLEOTIDE SEQUENCE</scope>
    <source>
        <strain evidence="5">Adult_tree_wgs_1</strain>
        <tissue evidence="5">Leaves</tissue>
    </source>
</reference>
<dbReference type="PROSITE" id="PS50158">
    <property type="entry name" value="ZF_CCHC"/>
    <property type="match status" value="1"/>
</dbReference>
<dbReference type="SUPFAM" id="SSF57756">
    <property type="entry name" value="Retrovirus zinc finger-like domains"/>
    <property type="match status" value="1"/>
</dbReference>
<feature type="region of interest" description="Disordered" evidence="2">
    <location>
        <begin position="217"/>
        <end position="326"/>
    </location>
</feature>
<dbReference type="InterPro" id="IPR036875">
    <property type="entry name" value="Znf_CCHC_sf"/>
</dbReference>
<organism evidence="5 6">
    <name type="scientific">Rhododendron simsii</name>
    <name type="common">Sims's rhododendron</name>
    <dbReference type="NCBI Taxonomy" id="118357"/>
    <lineage>
        <taxon>Eukaryota</taxon>
        <taxon>Viridiplantae</taxon>
        <taxon>Streptophyta</taxon>
        <taxon>Embryophyta</taxon>
        <taxon>Tracheophyta</taxon>
        <taxon>Spermatophyta</taxon>
        <taxon>Magnoliopsida</taxon>
        <taxon>eudicotyledons</taxon>
        <taxon>Gunneridae</taxon>
        <taxon>Pentapetalae</taxon>
        <taxon>asterids</taxon>
        <taxon>Ericales</taxon>
        <taxon>Ericaceae</taxon>
        <taxon>Ericoideae</taxon>
        <taxon>Rhodoreae</taxon>
        <taxon>Rhododendron</taxon>
    </lineage>
</organism>
<protein>
    <recommendedName>
        <fullName evidence="7">Zinc knuckle (CCHC-type) family protein</fullName>
    </recommendedName>
</protein>
<keyword evidence="1" id="KW-0862">Zinc</keyword>
<name>A0A834H3J6_RHOSS</name>
<dbReference type="InterPro" id="IPR004343">
    <property type="entry name" value="Plus-3_dom"/>
</dbReference>
<keyword evidence="1" id="KW-0863">Zinc-finger</keyword>
<dbReference type="PANTHER" id="PTHR38940">
    <property type="entry name" value="PLUS3 DOMAIN-CONTAINING PROTEIN"/>
    <property type="match status" value="1"/>
</dbReference>
<feature type="compositionally biased region" description="Polar residues" evidence="2">
    <location>
        <begin position="286"/>
        <end position="295"/>
    </location>
</feature>
<gene>
    <name evidence="5" type="ORF">RHSIM_Rhsim04G0190300</name>
</gene>
<evidence type="ECO:0000256" key="2">
    <source>
        <dbReference type="SAM" id="MobiDB-lite"/>
    </source>
</evidence>
<dbReference type="Gene3D" id="3.90.70.200">
    <property type="entry name" value="Plus-3 domain"/>
    <property type="match status" value="1"/>
</dbReference>
<dbReference type="Proteomes" id="UP000626092">
    <property type="component" value="Unassembled WGS sequence"/>
</dbReference>
<evidence type="ECO:0000256" key="1">
    <source>
        <dbReference type="PROSITE-ProRule" id="PRU00047"/>
    </source>
</evidence>
<dbReference type="InterPro" id="IPR001878">
    <property type="entry name" value="Znf_CCHC"/>
</dbReference>
<feature type="compositionally biased region" description="Basic and acidic residues" evidence="2">
    <location>
        <begin position="250"/>
        <end position="270"/>
    </location>
</feature>
<dbReference type="GO" id="GO:0003677">
    <property type="term" value="F:DNA binding"/>
    <property type="evidence" value="ECO:0007669"/>
    <property type="project" value="InterPro"/>
</dbReference>
<accession>A0A834H3J6</accession>
<dbReference type="EMBL" id="WJXA01000004">
    <property type="protein sequence ID" value="KAF7144829.1"/>
    <property type="molecule type" value="Genomic_DNA"/>
</dbReference>
<dbReference type="GO" id="GO:0008270">
    <property type="term" value="F:zinc ion binding"/>
    <property type="evidence" value="ECO:0007669"/>
    <property type="project" value="UniProtKB-KW"/>
</dbReference>
<comment type="caution">
    <text evidence="5">The sequence shown here is derived from an EMBL/GenBank/DDBJ whole genome shotgun (WGS) entry which is preliminary data.</text>
</comment>
<feature type="domain" description="Plus3" evidence="4">
    <location>
        <begin position="749"/>
        <end position="878"/>
    </location>
</feature>
<dbReference type="SUPFAM" id="SSF159042">
    <property type="entry name" value="Plus3-like"/>
    <property type="match status" value="1"/>
</dbReference>
<evidence type="ECO:0000259" key="4">
    <source>
        <dbReference type="PROSITE" id="PS51360"/>
    </source>
</evidence>
<feature type="domain" description="CCHC-type" evidence="3">
    <location>
        <begin position="632"/>
        <end position="645"/>
    </location>
</feature>
<dbReference type="AlphaFoldDB" id="A0A834H3J6"/>
<dbReference type="Gene3D" id="4.10.60.10">
    <property type="entry name" value="Zinc finger, CCHC-type"/>
    <property type="match status" value="1"/>
</dbReference>
<dbReference type="OrthoDB" id="166375at2759"/>
<evidence type="ECO:0000313" key="5">
    <source>
        <dbReference type="EMBL" id="KAF7144829.1"/>
    </source>
</evidence>
<evidence type="ECO:0008006" key="7">
    <source>
        <dbReference type="Google" id="ProtNLM"/>
    </source>
</evidence>
<dbReference type="SMART" id="SM00719">
    <property type="entry name" value="Plus3"/>
    <property type="match status" value="1"/>
</dbReference>
<sequence>MMNVENDDVEPVTDLQLSLAQFHQCNPTRLRDSGAGVNAASRLDLAFVASDPLSELVWSPHYGLSLKCADSSFAESKPSRLWNAPGLSHMALSPPQGFTSGGTSSEKHPREGGNLISSQMALPVEGEFGEGASFVRSPRSISRVKPEFGASHGYNDGISDDMEVQKLENTDWKDHCSPNNIQANVTAETREHNAGREKQITAFVPLKTDELKDGMAQTEPLLSSEQNAEVRMTDPSSRNEDFSLVNAEQNRNEMKKDGFSGEPPPEKLESGSENDLQFLIGKQVLSEASPTNSGTHLGRRKRKEKAFSDGDDKENSHESVESCNSAGPARLFSIRNEQEQLTVGNKRAKKQVQVREGLGSTSFIGQDSSFMNWISNMVKGLNKTNPEASPLALTLAHRNNDPKSTNVGFQSIFQSICCSNTKEQQETKMSNSTNTLSANIVADPETCRTSSFSDQNRASFNLVSNSVKEGDENVDSNAPAEAKVIKPLRSFWITRFSPKTPPPVLHSNSCDRNVNAALDCSVDYARKLIPSTCNLIDQKSSEAKENSSEDLVSFTGKELQKYAPDAEASFGFKRVSGNNAQKTTFKSNPRLSSPKLKNSEAMASVFARRLDALKHIVLPDVENNTIRKVETCFYCGRSGHILRDCLEITEIERENLMRNQCLYDGAEESPCFCIRCFQLDHWAISCPVASTTSRNHSQVPDAHANWDVENYGPDIGKHVGSSSVDNALKEKLITPLCNLVKRKFSDMPKGVFNAIRNLRLSRTDVLKWMNSHTSSLQLDGFFLRLRLRKWEEDIGGTGYHVACITGEQREKSPQGSKKPISVNIGGIRCLVETQYISNQDFLEDELMAWWCATQKSGGKVPSEDHLRSKLQEKEMLGF</sequence>
<dbReference type="PROSITE" id="PS51360">
    <property type="entry name" value="PLUS3"/>
    <property type="match status" value="1"/>
</dbReference>
<proteinExistence type="predicted"/>
<keyword evidence="1" id="KW-0479">Metal-binding</keyword>
<dbReference type="SMART" id="SM00343">
    <property type="entry name" value="ZnF_C2HC"/>
    <property type="match status" value="2"/>
</dbReference>